<dbReference type="PANTHER" id="PTHR24223:SF456">
    <property type="entry name" value="MULTIDRUG RESISTANCE-ASSOCIATED PROTEIN LETHAL(2)03659"/>
    <property type="match status" value="1"/>
</dbReference>
<keyword evidence="7" id="KW-0067">ATP-binding</keyword>
<dbReference type="PROSITE" id="PS50893">
    <property type="entry name" value="ABC_TRANSPORTER_2"/>
    <property type="match status" value="2"/>
</dbReference>
<dbReference type="GO" id="GO:0005886">
    <property type="term" value="C:plasma membrane"/>
    <property type="evidence" value="ECO:0000318"/>
    <property type="project" value="GO_Central"/>
</dbReference>
<feature type="transmembrane region" description="Helical" evidence="10">
    <location>
        <begin position="202"/>
        <end position="224"/>
    </location>
</feature>
<dbReference type="CDD" id="cd18580">
    <property type="entry name" value="ABC_6TM_ABCC_D2"/>
    <property type="match status" value="1"/>
</dbReference>
<feature type="transmembrane region" description="Helical" evidence="10">
    <location>
        <begin position="100"/>
        <end position="117"/>
    </location>
</feature>
<dbReference type="GO" id="GO:0140359">
    <property type="term" value="F:ABC-type transporter activity"/>
    <property type="evidence" value="ECO:0000318"/>
    <property type="project" value="GO_Central"/>
</dbReference>
<dbReference type="InterPro" id="IPR044726">
    <property type="entry name" value="ABCC_6TM_D2"/>
</dbReference>
<dbReference type="CDD" id="cd03244">
    <property type="entry name" value="ABCC_MRP_domain2"/>
    <property type="match status" value="1"/>
</dbReference>
<dbReference type="InterPro" id="IPR044746">
    <property type="entry name" value="ABCC_6TM_D1"/>
</dbReference>
<sequence length="1237" mass="136997">MALDLDKETNPRLRANAFQWILFSWMNGILYKGFKRNLTAEDLYELPQEDQTTYNVKILEQEWIEEIRTAHRLGNYPRLYKSVLRALPGKVICKVLTFQFLRGLSTLSYTVLLWFFLRELGLGKSQLALSLMVVGFTVVSISLAISRNQMELFGLYAGMRLKVALVGLIYKKILNSSRCSLSTVRTGHVINLISNDAKRIELFITNLCLAMLGPVSILVCIVMLCLFVGWQSLSGALFLFIIMLYGQLAAKRFAKLRGKAAAVTDKRLGAMSEVIHGIRAVKMYAWEWNYSDEVKGLRRKEMQIIRLKNLILSTFVALYSVSASIAALISIITLIFSGIHLDSARIFTLINLLKTLEFAIVVHLGACLGTVLDAFVSIRRIEQFLLGTSSEINQISREGETTILSKTLTKRWIRWQDDSCTLQGVSFAAGAGDLVIITGPVGSGKSTLLMTIQGELPLNAGSIRRHGHLAYVSQVPWVFSGTVRENITFGKEYDKAAYEKAIKVCDLAKDINRFPKGDLSCIGQRGVSLSGGQRARVSLARAVYADADIYLLDDPLSAVDAKVGSHLFKECICGALTNKVRILVTHQLQYLKHANSIIVLSDGKIAQKGTFQDIDVSHIGIDVSKDSVIVSAAPVEGQQGNHNLIDGVPAVDMADEEEDQAVGSVKLSLYWKYFRAGLPAVVLFLIFIFCIITEASILAPMWWLSYLSEMTPEKQASGSVLGVYAGLVGLSLLTATGMASLLFIAALRSSENLHNAMTTTILKSPILFFDTNPSGRIMNRFSKDIGTMDDHIPLKFSWTVTLLFHFMGGLLFSAIVEYRLVLSAIPVFVAFLLICWFYLRSSRELQRLEAVRCSPVYSHFTDTLNGLEVIRSSRMEKGFWEQLIRHQDEQSMALSLVISARSWMNNNLDLVSFLFVSAVAATAAITQQDPASTGMLLSLAIAMAQGTSYGVEKASEVENEMTSVERVISYTRLPSEPGYSRQTLPCEDWPERGAVTFRDMSLVYREGTPSALDDITLEITAKQKVGIAGRTGAGKSSLLAALFRMPEPGGEVLIDGIDLGTIDIQAARRAMAVITQDPVLFGGTLRRNLDPFGKFTDQEIWSAIESVQLLNTVRALPDQLMYQLGESGSTFSVGERQLLCLARALLQRCKVLVLDEATANVDYRTDRQVQQLIRSRFTGCTVLTIAHRLNTIMDYDKVIVLDKGHVVEYDTPEMLAGKQDGVFAGLLKNSHFHSINS</sequence>
<feature type="transmembrane region" description="Helical" evidence="10">
    <location>
        <begin position="908"/>
        <end position="926"/>
    </location>
</feature>
<dbReference type="InterPro" id="IPR011527">
    <property type="entry name" value="ABC1_TM_dom"/>
</dbReference>
<dbReference type="InterPro" id="IPR003439">
    <property type="entry name" value="ABC_transporter-like_ATP-bd"/>
</dbReference>
<evidence type="ECO:0000256" key="9">
    <source>
        <dbReference type="ARBA" id="ARBA00023136"/>
    </source>
</evidence>
<feature type="domain" description="ABC transporter" evidence="11">
    <location>
        <begin position="997"/>
        <end position="1228"/>
    </location>
</feature>
<feature type="transmembrane region" description="Helical" evidence="10">
    <location>
        <begin position="310"/>
        <end position="336"/>
    </location>
</feature>
<dbReference type="Gene3D" id="1.20.1560.10">
    <property type="entry name" value="ABC transporter type 1, transmembrane domain"/>
    <property type="match status" value="2"/>
</dbReference>
<evidence type="ECO:0000256" key="1">
    <source>
        <dbReference type="ARBA" id="ARBA00004141"/>
    </source>
</evidence>
<gene>
    <name evidence="13" type="ORF">NEMVEDRAFT_v1g116678</name>
</gene>
<dbReference type="FunFam" id="1.20.1560.10:FF:000013">
    <property type="entry name" value="ABC transporter C family member 2"/>
    <property type="match status" value="1"/>
</dbReference>
<evidence type="ECO:0000256" key="5">
    <source>
        <dbReference type="ARBA" id="ARBA00022737"/>
    </source>
</evidence>
<dbReference type="InterPro" id="IPR050173">
    <property type="entry name" value="ABC_transporter_C-like"/>
</dbReference>
<feature type="transmembrane region" description="Helical" evidence="10">
    <location>
        <begin position="676"/>
        <end position="703"/>
    </location>
</feature>
<evidence type="ECO:0000259" key="11">
    <source>
        <dbReference type="PROSITE" id="PS50893"/>
    </source>
</evidence>
<evidence type="ECO:0000256" key="8">
    <source>
        <dbReference type="ARBA" id="ARBA00022989"/>
    </source>
</evidence>
<keyword evidence="3" id="KW-0813">Transport</keyword>
<dbReference type="PROSITE" id="PS50929">
    <property type="entry name" value="ABC_TM1F"/>
    <property type="match status" value="2"/>
</dbReference>
<dbReference type="PANTHER" id="PTHR24223">
    <property type="entry name" value="ATP-BINDING CASSETTE SUB-FAMILY C"/>
    <property type="match status" value="1"/>
</dbReference>
<dbReference type="CDD" id="cd03250">
    <property type="entry name" value="ABCC_MRP_domain1"/>
    <property type="match status" value="1"/>
</dbReference>
<keyword evidence="5" id="KW-0677">Repeat</keyword>
<dbReference type="SMART" id="SM00382">
    <property type="entry name" value="AAA"/>
    <property type="match status" value="2"/>
</dbReference>
<evidence type="ECO:0000256" key="4">
    <source>
        <dbReference type="ARBA" id="ARBA00022692"/>
    </source>
</evidence>
<keyword evidence="6" id="KW-0547">Nucleotide-binding</keyword>
<name>A7SFS6_NEMVE</name>
<evidence type="ECO:0000313" key="13">
    <source>
        <dbReference type="EMBL" id="EDO37445.1"/>
    </source>
</evidence>
<evidence type="ECO:0000256" key="7">
    <source>
        <dbReference type="ARBA" id="ARBA00022840"/>
    </source>
</evidence>
<protein>
    <submittedName>
        <fullName evidence="13">Uncharacterized protein</fullName>
    </submittedName>
</protein>
<dbReference type="CDD" id="cd18579">
    <property type="entry name" value="ABC_6TM_ABCC_D1"/>
    <property type="match status" value="1"/>
</dbReference>
<keyword evidence="8 10" id="KW-1133">Transmembrane helix</keyword>
<dbReference type="FunFam" id="3.40.50.300:FF:000973">
    <property type="entry name" value="Multidrug resistance-associated protein 4"/>
    <property type="match status" value="1"/>
</dbReference>
<evidence type="ECO:0000259" key="12">
    <source>
        <dbReference type="PROSITE" id="PS50929"/>
    </source>
</evidence>
<dbReference type="Pfam" id="PF00005">
    <property type="entry name" value="ABC_tran"/>
    <property type="match status" value="2"/>
</dbReference>
<dbReference type="InterPro" id="IPR036640">
    <property type="entry name" value="ABC1_TM_sf"/>
</dbReference>
<dbReference type="EMBL" id="DS469646">
    <property type="protein sequence ID" value="EDO37445.1"/>
    <property type="molecule type" value="Genomic_DNA"/>
</dbReference>
<dbReference type="GO" id="GO:0055085">
    <property type="term" value="P:transmembrane transport"/>
    <property type="evidence" value="ECO:0000318"/>
    <property type="project" value="GO_Central"/>
</dbReference>
<dbReference type="Proteomes" id="UP000001593">
    <property type="component" value="Unassembled WGS sequence"/>
</dbReference>
<evidence type="ECO:0000256" key="10">
    <source>
        <dbReference type="SAM" id="Phobius"/>
    </source>
</evidence>
<dbReference type="HOGENOM" id="CLU_000604_27_1_1"/>
<comment type="similarity">
    <text evidence="2">Belongs to the ABC transporter superfamily. ABCC family. Conjugate transporter (TC 3.A.1.208) subfamily.</text>
</comment>
<evidence type="ECO:0000313" key="14">
    <source>
        <dbReference type="Proteomes" id="UP000001593"/>
    </source>
</evidence>
<feature type="transmembrane region" description="Helical" evidence="10">
    <location>
        <begin position="723"/>
        <end position="747"/>
    </location>
</feature>
<keyword evidence="14" id="KW-1185">Reference proteome</keyword>
<accession>A7SFS6</accession>
<evidence type="ECO:0000256" key="3">
    <source>
        <dbReference type="ARBA" id="ARBA00022448"/>
    </source>
</evidence>
<dbReference type="GO" id="GO:0016887">
    <property type="term" value="F:ATP hydrolysis activity"/>
    <property type="evidence" value="ECO:0007669"/>
    <property type="project" value="InterPro"/>
</dbReference>
<dbReference type="OMA" id="HSSHMED"/>
<dbReference type="InterPro" id="IPR017871">
    <property type="entry name" value="ABC_transporter-like_CS"/>
</dbReference>
<dbReference type="InterPro" id="IPR003593">
    <property type="entry name" value="AAA+_ATPase"/>
</dbReference>
<feature type="domain" description="ABC transmembrane type-1" evidence="12">
    <location>
        <begin position="684"/>
        <end position="948"/>
    </location>
</feature>
<proteinExistence type="inferred from homology"/>
<dbReference type="Gene3D" id="3.40.50.300">
    <property type="entry name" value="P-loop containing nucleotide triphosphate hydrolases"/>
    <property type="match status" value="2"/>
</dbReference>
<feature type="transmembrane region" description="Helical" evidence="10">
    <location>
        <begin position="821"/>
        <end position="839"/>
    </location>
</feature>
<dbReference type="InterPro" id="IPR027417">
    <property type="entry name" value="P-loop_NTPase"/>
</dbReference>
<feature type="transmembrane region" description="Helical" evidence="10">
    <location>
        <begin position="230"/>
        <end position="250"/>
    </location>
</feature>
<organism evidence="13 14">
    <name type="scientific">Nematostella vectensis</name>
    <name type="common">Starlet sea anemone</name>
    <dbReference type="NCBI Taxonomy" id="45351"/>
    <lineage>
        <taxon>Eukaryota</taxon>
        <taxon>Metazoa</taxon>
        <taxon>Cnidaria</taxon>
        <taxon>Anthozoa</taxon>
        <taxon>Hexacorallia</taxon>
        <taxon>Actiniaria</taxon>
        <taxon>Edwardsiidae</taxon>
        <taxon>Nematostella</taxon>
    </lineage>
</organism>
<feature type="domain" description="ABC transporter" evidence="11">
    <location>
        <begin position="403"/>
        <end position="627"/>
    </location>
</feature>
<dbReference type="SUPFAM" id="SSF52540">
    <property type="entry name" value="P-loop containing nucleoside triphosphate hydrolases"/>
    <property type="match status" value="2"/>
</dbReference>
<evidence type="ECO:0000256" key="6">
    <source>
        <dbReference type="ARBA" id="ARBA00022741"/>
    </source>
</evidence>
<dbReference type="AlphaFoldDB" id="A7SFS6"/>
<dbReference type="STRING" id="45351.A7SFS6"/>
<dbReference type="PROSITE" id="PS00211">
    <property type="entry name" value="ABC_TRANSPORTER_1"/>
    <property type="match status" value="2"/>
</dbReference>
<feature type="transmembrane region" description="Helical" evidence="10">
    <location>
        <begin position="129"/>
        <end position="146"/>
    </location>
</feature>
<comment type="subcellular location">
    <subcellularLocation>
        <location evidence="1">Membrane</location>
        <topology evidence="1">Multi-pass membrane protein</topology>
    </subcellularLocation>
</comment>
<dbReference type="FunFam" id="3.40.50.300:FF:000610">
    <property type="entry name" value="Multidrug resistance-associated ABC transporter"/>
    <property type="match status" value="1"/>
</dbReference>
<feature type="transmembrane region" description="Helical" evidence="10">
    <location>
        <begin position="356"/>
        <end position="376"/>
    </location>
</feature>
<keyword evidence="4 10" id="KW-0812">Transmembrane</keyword>
<dbReference type="eggNOG" id="KOG0054">
    <property type="taxonomic scope" value="Eukaryota"/>
</dbReference>
<dbReference type="Pfam" id="PF00664">
    <property type="entry name" value="ABC_membrane"/>
    <property type="match status" value="2"/>
</dbReference>
<dbReference type="PhylomeDB" id="A7SFS6"/>
<dbReference type="SUPFAM" id="SSF90123">
    <property type="entry name" value="ABC transporter transmembrane region"/>
    <property type="match status" value="2"/>
</dbReference>
<feature type="transmembrane region" description="Helical" evidence="10">
    <location>
        <begin position="796"/>
        <end position="815"/>
    </location>
</feature>
<dbReference type="InParanoid" id="A7SFS6"/>
<reference evidence="13 14" key="1">
    <citation type="journal article" date="2007" name="Science">
        <title>Sea anemone genome reveals ancestral eumetazoan gene repertoire and genomic organization.</title>
        <authorList>
            <person name="Putnam N.H."/>
            <person name="Srivastava M."/>
            <person name="Hellsten U."/>
            <person name="Dirks B."/>
            <person name="Chapman J."/>
            <person name="Salamov A."/>
            <person name="Terry A."/>
            <person name="Shapiro H."/>
            <person name="Lindquist E."/>
            <person name="Kapitonov V.V."/>
            <person name="Jurka J."/>
            <person name="Genikhovich G."/>
            <person name="Grigoriev I.V."/>
            <person name="Lucas S.M."/>
            <person name="Steele R.E."/>
            <person name="Finnerty J.R."/>
            <person name="Technau U."/>
            <person name="Martindale M.Q."/>
            <person name="Rokhsar D.S."/>
        </authorList>
    </citation>
    <scope>NUCLEOTIDE SEQUENCE [LARGE SCALE GENOMIC DNA]</scope>
    <source>
        <strain evidence="14">CH2 X CH6</strain>
    </source>
</reference>
<dbReference type="FunFam" id="1.20.1560.10:FF:000213">
    <property type="entry name" value="Predicted protein"/>
    <property type="match status" value="1"/>
</dbReference>
<evidence type="ECO:0000256" key="2">
    <source>
        <dbReference type="ARBA" id="ARBA00009726"/>
    </source>
</evidence>
<keyword evidence="9 10" id="KW-0472">Membrane</keyword>
<feature type="domain" description="ABC transmembrane type-1" evidence="12">
    <location>
        <begin position="95"/>
        <end position="353"/>
    </location>
</feature>
<dbReference type="GO" id="GO:0005524">
    <property type="term" value="F:ATP binding"/>
    <property type="evidence" value="ECO:0007669"/>
    <property type="project" value="UniProtKB-KW"/>
</dbReference>